<dbReference type="HOGENOM" id="CLU_2794211_0_0_1"/>
<organism evidence="1 2">
    <name type="scientific">Hebeloma cylindrosporum</name>
    <dbReference type="NCBI Taxonomy" id="76867"/>
    <lineage>
        <taxon>Eukaryota</taxon>
        <taxon>Fungi</taxon>
        <taxon>Dikarya</taxon>
        <taxon>Basidiomycota</taxon>
        <taxon>Agaricomycotina</taxon>
        <taxon>Agaricomycetes</taxon>
        <taxon>Agaricomycetidae</taxon>
        <taxon>Agaricales</taxon>
        <taxon>Agaricineae</taxon>
        <taxon>Hymenogastraceae</taxon>
        <taxon>Hebeloma</taxon>
    </lineage>
</organism>
<gene>
    <name evidence="1" type="ORF">M413DRAFT_446369</name>
</gene>
<name>A0A0C3C7M1_HEBCY</name>
<sequence>MYCPIFIYPVTWMFCQNTAQIPLITDKSFVSLYADYVHKGSRKVGFIHDMCGNARKHPPRGTAEVERC</sequence>
<dbReference type="AlphaFoldDB" id="A0A0C3C7M1"/>
<dbReference type="EMBL" id="KN831783">
    <property type="protein sequence ID" value="KIM40204.1"/>
    <property type="molecule type" value="Genomic_DNA"/>
</dbReference>
<evidence type="ECO:0000313" key="1">
    <source>
        <dbReference type="EMBL" id="KIM40204.1"/>
    </source>
</evidence>
<dbReference type="Proteomes" id="UP000053424">
    <property type="component" value="Unassembled WGS sequence"/>
</dbReference>
<proteinExistence type="predicted"/>
<reference evidence="2" key="2">
    <citation type="submission" date="2015-01" db="EMBL/GenBank/DDBJ databases">
        <title>Evolutionary Origins and Diversification of the Mycorrhizal Mutualists.</title>
        <authorList>
            <consortium name="DOE Joint Genome Institute"/>
            <consortium name="Mycorrhizal Genomics Consortium"/>
            <person name="Kohler A."/>
            <person name="Kuo A."/>
            <person name="Nagy L.G."/>
            <person name="Floudas D."/>
            <person name="Copeland A."/>
            <person name="Barry K.W."/>
            <person name="Cichocki N."/>
            <person name="Veneault-Fourrey C."/>
            <person name="LaButti K."/>
            <person name="Lindquist E.A."/>
            <person name="Lipzen A."/>
            <person name="Lundell T."/>
            <person name="Morin E."/>
            <person name="Murat C."/>
            <person name="Riley R."/>
            <person name="Ohm R."/>
            <person name="Sun H."/>
            <person name="Tunlid A."/>
            <person name="Henrissat B."/>
            <person name="Grigoriev I.V."/>
            <person name="Hibbett D.S."/>
            <person name="Martin F."/>
        </authorList>
    </citation>
    <scope>NUCLEOTIDE SEQUENCE [LARGE SCALE GENOMIC DNA]</scope>
    <source>
        <strain evidence="2">h7</strain>
    </source>
</reference>
<evidence type="ECO:0000313" key="2">
    <source>
        <dbReference type="Proteomes" id="UP000053424"/>
    </source>
</evidence>
<keyword evidence="2" id="KW-1185">Reference proteome</keyword>
<reference evidence="1 2" key="1">
    <citation type="submission" date="2014-04" db="EMBL/GenBank/DDBJ databases">
        <authorList>
            <consortium name="DOE Joint Genome Institute"/>
            <person name="Kuo A."/>
            <person name="Gay G."/>
            <person name="Dore J."/>
            <person name="Kohler A."/>
            <person name="Nagy L.G."/>
            <person name="Floudas D."/>
            <person name="Copeland A."/>
            <person name="Barry K.W."/>
            <person name="Cichocki N."/>
            <person name="Veneault-Fourrey C."/>
            <person name="LaButti K."/>
            <person name="Lindquist E.A."/>
            <person name="Lipzen A."/>
            <person name="Lundell T."/>
            <person name="Morin E."/>
            <person name="Murat C."/>
            <person name="Sun H."/>
            <person name="Tunlid A."/>
            <person name="Henrissat B."/>
            <person name="Grigoriev I.V."/>
            <person name="Hibbett D.S."/>
            <person name="Martin F."/>
            <person name="Nordberg H.P."/>
            <person name="Cantor M.N."/>
            <person name="Hua S.X."/>
        </authorList>
    </citation>
    <scope>NUCLEOTIDE SEQUENCE [LARGE SCALE GENOMIC DNA]</scope>
    <source>
        <strain evidence="2">h7</strain>
    </source>
</reference>
<accession>A0A0C3C7M1</accession>
<protein>
    <submittedName>
        <fullName evidence="1">Uncharacterized protein</fullName>
    </submittedName>
</protein>